<dbReference type="Pfam" id="PF03853">
    <property type="entry name" value="YjeF_N"/>
    <property type="match status" value="1"/>
</dbReference>
<keyword evidence="5 18" id="KW-0479">Metal-binding</keyword>
<dbReference type="Pfam" id="PF01256">
    <property type="entry name" value="Carb_kinase"/>
    <property type="match status" value="1"/>
</dbReference>
<feature type="binding site" evidence="17">
    <location>
        <position position="420"/>
    </location>
    <ligand>
        <name>AMP</name>
        <dbReference type="ChEBI" id="CHEBI:456215"/>
    </ligand>
</feature>
<feature type="binding site" evidence="18">
    <location>
        <begin position="58"/>
        <end position="62"/>
    </location>
    <ligand>
        <name>(6S)-NADPHX</name>
        <dbReference type="ChEBI" id="CHEBI:64076"/>
    </ligand>
</feature>
<dbReference type="PIRSF" id="PIRSF017184">
    <property type="entry name" value="Nnr"/>
    <property type="match status" value="1"/>
</dbReference>
<comment type="cofactor">
    <cofactor evidence="18 19">
        <name>K(+)</name>
        <dbReference type="ChEBI" id="CHEBI:29103"/>
    </cofactor>
    <text evidence="18 19">Binds 1 potassium ion per subunit.</text>
</comment>
<comment type="cofactor">
    <cofactor evidence="17">
        <name>Mg(2+)</name>
        <dbReference type="ChEBI" id="CHEBI:18420"/>
    </cofactor>
</comment>
<accession>A0ABU3PS73</accession>
<comment type="catalytic activity">
    <reaction evidence="16 17 19">
        <text>(6S)-NADPHX + ADP = AMP + phosphate + NADPH + H(+)</text>
        <dbReference type="Rhea" id="RHEA:32235"/>
        <dbReference type="ChEBI" id="CHEBI:15378"/>
        <dbReference type="ChEBI" id="CHEBI:43474"/>
        <dbReference type="ChEBI" id="CHEBI:57783"/>
        <dbReference type="ChEBI" id="CHEBI:64076"/>
        <dbReference type="ChEBI" id="CHEBI:456215"/>
        <dbReference type="ChEBI" id="CHEBI:456216"/>
        <dbReference type="EC" id="4.2.1.136"/>
    </reaction>
</comment>
<feature type="binding site" evidence="18">
    <location>
        <position position="59"/>
    </location>
    <ligand>
        <name>K(+)</name>
        <dbReference type="ChEBI" id="CHEBI:29103"/>
    </ligand>
</feature>
<feature type="binding site" evidence="17">
    <location>
        <position position="421"/>
    </location>
    <ligand>
        <name>(6S)-NADPHX</name>
        <dbReference type="ChEBI" id="CHEBI:64076"/>
    </ligand>
</feature>
<comment type="catalytic activity">
    <reaction evidence="15 17 19">
        <text>(6S)-NADHX + ADP = AMP + phosphate + NADH + H(+)</text>
        <dbReference type="Rhea" id="RHEA:32223"/>
        <dbReference type="ChEBI" id="CHEBI:15378"/>
        <dbReference type="ChEBI" id="CHEBI:43474"/>
        <dbReference type="ChEBI" id="CHEBI:57945"/>
        <dbReference type="ChEBI" id="CHEBI:64074"/>
        <dbReference type="ChEBI" id="CHEBI:456215"/>
        <dbReference type="ChEBI" id="CHEBI:456216"/>
        <dbReference type="EC" id="4.2.1.136"/>
    </reaction>
</comment>
<dbReference type="PROSITE" id="PS51385">
    <property type="entry name" value="YJEF_N"/>
    <property type="match status" value="1"/>
</dbReference>
<evidence type="ECO:0000256" key="13">
    <source>
        <dbReference type="ARBA" id="ARBA00023268"/>
    </source>
</evidence>
<evidence type="ECO:0000256" key="1">
    <source>
        <dbReference type="ARBA" id="ARBA00000013"/>
    </source>
</evidence>
<dbReference type="Proteomes" id="UP001268542">
    <property type="component" value="Unassembled WGS sequence"/>
</dbReference>
<keyword evidence="13" id="KW-0511">Multifunctional enzyme</keyword>
<dbReference type="InterPro" id="IPR036652">
    <property type="entry name" value="YjeF_N_dom_sf"/>
</dbReference>
<comment type="caution">
    <text evidence="22">The sequence shown here is derived from an EMBL/GenBank/DDBJ whole genome shotgun (WGS) entry which is preliminary data.</text>
</comment>
<evidence type="ECO:0000256" key="11">
    <source>
        <dbReference type="ARBA" id="ARBA00023235"/>
    </source>
</evidence>
<feature type="binding site" evidence="17">
    <location>
        <position position="257"/>
    </location>
    <ligand>
        <name>(6S)-NADPHX</name>
        <dbReference type="ChEBI" id="CHEBI:64076"/>
    </ligand>
</feature>
<evidence type="ECO:0000256" key="7">
    <source>
        <dbReference type="ARBA" id="ARBA00022840"/>
    </source>
</evidence>
<comment type="function">
    <text evidence="18">Catalyzes the epimerization of the S- and R-forms of NAD(P)HX, a damaged form of NAD(P)H that is a result of enzymatic or heat-dependent hydration. This is a prerequisite for the S-specific NAD(P)H-hydrate dehydratase to allow the repair of both epimers of NAD(P)HX.</text>
</comment>
<evidence type="ECO:0000256" key="14">
    <source>
        <dbReference type="ARBA" id="ARBA00025153"/>
    </source>
</evidence>
<feature type="binding site" evidence="18">
    <location>
        <position position="160"/>
    </location>
    <ligand>
        <name>K(+)</name>
        <dbReference type="ChEBI" id="CHEBI:29103"/>
    </ligand>
</feature>
<evidence type="ECO:0000256" key="2">
    <source>
        <dbReference type="ARBA" id="ARBA00000909"/>
    </source>
</evidence>
<feature type="binding site" evidence="18">
    <location>
        <begin position="122"/>
        <end position="128"/>
    </location>
    <ligand>
        <name>(6S)-NADPHX</name>
        <dbReference type="ChEBI" id="CHEBI:64076"/>
    </ligand>
</feature>
<evidence type="ECO:0000256" key="18">
    <source>
        <dbReference type="HAMAP-Rule" id="MF_01966"/>
    </source>
</evidence>
<evidence type="ECO:0000256" key="17">
    <source>
        <dbReference type="HAMAP-Rule" id="MF_01965"/>
    </source>
</evidence>
<sequence length="479" mass="47928">MRAAHTEAQVRDAEAALASTLADGALMQRAATGLAYAVLGLLGGAYGRRVVLLVGSGANGGDALHAGALLARRGVAVEAVLLSEAVHAEGLAALRAAGGRDRGWDGTGPRRLPDVVVDGIVGIGGRPGLKPDAAAALAAYAPEDDTGARPVQVVAVDVPSGVEVDTGRLPDGAHVRADLTVTFGTHKVAHLVDPASPACGAVHLVDIGLGPHLPPADVVALQADDVAALLPRPGRAAHKYTRGVVGVRAGSGRYPGAGLLAVAGAASGLAGMVRYVGDPTVLDRVREAHPEVVGVGRVQSWTVGSGGDNRAGAALRAALADEVPLVVDAEALRHLDAPVRAEDGSSVPAVLTPHAGELASLLGVERADVEADQLAYARRAAQRYDTVVLLKGPHSLVAHPDGRVRVNTTGPSWLATAGAGDVLAGLVGALLATGLDPFDAAAVGSWLHGAAATYASQGGPIVASDVADAVGEVVRSLLA</sequence>
<dbReference type="RefSeq" id="WP_315730757.1">
    <property type="nucleotide sequence ID" value="NZ_JAVYII010000001.1"/>
</dbReference>
<gene>
    <name evidence="17" type="primary">nnrD</name>
    <name evidence="18" type="synonym">nnrE</name>
    <name evidence="22" type="ORF">RDV89_01585</name>
</gene>
<comment type="function">
    <text evidence="17">Catalyzes the dehydration of the S-form of NAD(P)HX at the expense of ADP, which is converted to AMP. Together with NAD(P)HX epimerase, which catalyzes the epimerization of the S- and R-forms, the enzyme allows the repair of both epimers of NAD(P)HX, a damaged form of NAD(P)H that is a result of enzymatic or heat-dependent hydration.</text>
</comment>
<dbReference type="InterPro" id="IPR029056">
    <property type="entry name" value="Ribokinase-like"/>
</dbReference>
<keyword evidence="7 17" id="KW-0067">ATP-binding</keyword>
<evidence type="ECO:0000256" key="3">
    <source>
        <dbReference type="ARBA" id="ARBA00006001"/>
    </source>
</evidence>
<keyword evidence="23" id="KW-1185">Reference proteome</keyword>
<dbReference type="PANTHER" id="PTHR12592:SF0">
    <property type="entry name" value="ATP-DEPENDENT (S)-NAD(P)H-HYDRATE DEHYDRATASE"/>
    <property type="match status" value="1"/>
</dbReference>
<dbReference type="HAMAP" id="MF_01965">
    <property type="entry name" value="NADHX_dehydratase"/>
    <property type="match status" value="1"/>
</dbReference>
<dbReference type="PROSITE" id="PS51383">
    <property type="entry name" value="YJEF_C_3"/>
    <property type="match status" value="1"/>
</dbReference>
<dbReference type="EC" id="4.2.1.136" evidence="19"/>
<feature type="domain" description="YjeF N-terminal" evidence="21">
    <location>
        <begin position="1"/>
        <end position="215"/>
    </location>
</feature>
<keyword evidence="12 17" id="KW-0456">Lyase</keyword>
<keyword evidence="6 17" id="KW-0547">Nucleotide-binding</keyword>
<dbReference type="PANTHER" id="PTHR12592">
    <property type="entry name" value="ATP-DEPENDENT (S)-NAD(P)H-HYDRATE DEHYDRATASE FAMILY MEMBER"/>
    <property type="match status" value="1"/>
</dbReference>
<comment type="similarity">
    <text evidence="3 19">In the N-terminal section; belongs to the NnrE/AIBP family.</text>
</comment>
<evidence type="ECO:0000256" key="9">
    <source>
        <dbReference type="ARBA" id="ARBA00022958"/>
    </source>
</evidence>
<evidence type="ECO:0000256" key="5">
    <source>
        <dbReference type="ARBA" id="ARBA00022723"/>
    </source>
</evidence>
<evidence type="ECO:0000256" key="12">
    <source>
        <dbReference type="ARBA" id="ARBA00023239"/>
    </source>
</evidence>
<dbReference type="InterPro" id="IPR030677">
    <property type="entry name" value="Nnr"/>
</dbReference>
<feature type="binding site" evidence="17">
    <location>
        <position position="306"/>
    </location>
    <ligand>
        <name>(6S)-NADPHX</name>
        <dbReference type="ChEBI" id="CHEBI:64076"/>
    </ligand>
</feature>
<dbReference type="EMBL" id="JAVYII010000001">
    <property type="protein sequence ID" value="MDT9591741.1"/>
    <property type="molecule type" value="Genomic_DNA"/>
</dbReference>
<comment type="similarity">
    <text evidence="18">Belongs to the NnrE/AIBP family.</text>
</comment>
<keyword evidence="11 18" id="KW-0413">Isomerase</keyword>
<comment type="similarity">
    <text evidence="4 19">In the C-terminal section; belongs to the NnrD/CARKD family.</text>
</comment>
<dbReference type="CDD" id="cd01171">
    <property type="entry name" value="YXKO-related"/>
    <property type="match status" value="1"/>
</dbReference>
<evidence type="ECO:0000256" key="15">
    <source>
        <dbReference type="ARBA" id="ARBA00048238"/>
    </source>
</evidence>
<dbReference type="SUPFAM" id="SSF64153">
    <property type="entry name" value="YjeF N-terminal domain-like"/>
    <property type="match status" value="1"/>
</dbReference>
<feature type="domain" description="YjeF C-terminal" evidence="20">
    <location>
        <begin position="222"/>
        <end position="477"/>
    </location>
</feature>
<comment type="function">
    <text evidence="14 19">Bifunctional enzyme that catalyzes the epimerization of the S- and R-forms of NAD(P)HX and the dehydration of the S-form of NAD(P)HX at the expense of ADP, which is converted to AMP. This allows the repair of both epimers of NAD(P)HX, a damaged form of NAD(P)H that is a result of enzymatic or heat-dependent hydration.</text>
</comment>
<evidence type="ECO:0000256" key="19">
    <source>
        <dbReference type="PIRNR" id="PIRNR017184"/>
    </source>
</evidence>
<evidence type="ECO:0000256" key="16">
    <source>
        <dbReference type="ARBA" id="ARBA00049209"/>
    </source>
</evidence>
<dbReference type="PROSITE" id="PS01050">
    <property type="entry name" value="YJEF_C_2"/>
    <property type="match status" value="1"/>
</dbReference>
<organism evidence="22 23">
    <name type="scientific">Nocardioides imazamoxiresistens</name>
    <dbReference type="NCBI Taxonomy" id="3231893"/>
    <lineage>
        <taxon>Bacteria</taxon>
        <taxon>Bacillati</taxon>
        <taxon>Actinomycetota</taxon>
        <taxon>Actinomycetes</taxon>
        <taxon>Propionibacteriales</taxon>
        <taxon>Nocardioidaceae</taxon>
        <taxon>Nocardioides</taxon>
    </lineage>
</organism>
<reference evidence="22 23" key="1">
    <citation type="submission" date="2023-08" db="EMBL/GenBank/DDBJ databases">
        <title>Nocardioides seae sp. nov., a bacterium isolated from a soil.</title>
        <authorList>
            <person name="Wang X."/>
        </authorList>
    </citation>
    <scope>NUCLEOTIDE SEQUENCE [LARGE SCALE GENOMIC DNA]</scope>
    <source>
        <strain evidence="22 23">YZH12</strain>
    </source>
</reference>
<evidence type="ECO:0000256" key="8">
    <source>
        <dbReference type="ARBA" id="ARBA00022857"/>
    </source>
</evidence>
<keyword evidence="10 17" id="KW-0520">NAD</keyword>
<evidence type="ECO:0000259" key="21">
    <source>
        <dbReference type="PROSITE" id="PS51385"/>
    </source>
</evidence>
<keyword evidence="8 17" id="KW-0521">NADP</keyword>
<evidence type="ECO:0000256" key="4">
    <source>
        <dbReference type="ARBA" id="ARBA00009524"/>
    </source>
</evidence>
<dbReference type="InterPro" id="IPR004443">
    <property type="entry name" value="YjeF_N_dom"/>
</dbReference>
<evidence type="ECO:0000313" key="22">
    <source>
        <dbReference type="EMBL" id="MDT9591741.1"/>
    </source>
</evidence>
<keyword evidence="9 18" id="KW-0630">Potassium</keyword>
<feature type="binding site" evidence="18">
    <location>
        <position position="118"/>
    </location>
    <ligand>
        <name>K(+)</name>
        <dbReference type="ChEBI" id="CHEBI:29103"/>
    </ligand>
</feature>
<feature type="binding site" evidence="17">
    <location>
        <begin position="391"/>
        <end position="395"/>
    </location>
    <ligand>
        <name>AMP</name>
        <dbReference type="ChEBI" id="CHEBI:456215"/>
    </ligand>
</feature>
<dbReference type="Gene3D" id="3.40.1190.20">
    <property type="match status" value="1"/>
</dbReference>
<comment type="caution">
    <text evidence="18">Lacks conserved residue(s) required for the propagation of feature annotation.</text>
</comment>
<evidence type="ECO:0000313" key="23">
    <source>
        <dbReference type="Proteomes" id="UP001268542"/>
    </source>
</evidence>
<dbReference type="HAMAP" id="MF_01966">
    <property type="entry name" value="NADHX_epimerase"/>
    <property type="match status" value="1"/>
</dbReference>
<proteinExistence type="inferred from homology"/>
<evidence type="ECO:0000259" key="20">
    <source>
        <dbReference type="PROSITE" id="PS51383"/>
    </source>
</evidence>
<dbReference type="InterPro" id="IPR000631">
    <property type="entry name" value="CARKD"/>
</dbReference>
<comment type="subunit">
    <text evidence="17">Homotetramer.</text>
</comment>
<dbReference type="EC" id="5.1.99.6" evidence="19"/>
<evidence type="ECO:0000256" key="6">
    <source>
        <dbReference type="ARBA" id="ARBA00022741"/>
    </source>
</evidence>
<protein>
    <recommendedName>
        <fullName evidence="19">Bifunctional NAD(P)H-hydrate repair enzyme</fullName>
    </recommendedName>
    <alternativeName>
        <fullName evidence="19">Nicotinamide nucleotide repair protein</fullName>
    </alternativeName>
    <domain>
        <recommendedName>
            <fullName evidence="19">ADP-dependent (S)-NAD(P)H-hydrate dehydratase</fullName>
            <ecNumber evidence="19">4.2.1.136</ecNumber>
        </recommendedName>
        <alternativeName>
            <fullName evidence="19">ADP-dependent NAD(P)HX dehydratase</fullName>
        </alternativeName>
    </domain>
    <domain>
        <recommendedName>
            <fullName evidence="19">NAD(P)H-hydrate epimerase</fullName>
            <ecNumber evidence="19">5.1.99.6</ecNumber>
        </recommendedName>
    </domain>
</protein>
<evidence type="ECO:0000256" key="10">
    <source>
        <dbReference type="ARBA" id="ARBA00023027"/>
    </source>
</evidence>
<dbReference type="NCBIfam" id="TIGR00196">
    <property type="entry name" value="yjeF_cterm"/>
    <property type="match status" value="1"/>
</dbReference>
<feature type="binding site" evidence="18">
    <location>
        <position position="157"/>
    </location>
    <ligand>
        <name>(6S)-NADPHX</name>
        <dbReference type="ChEBI" id="CHEBI:64076"/>
    </ligand>
</feature>
<comment type="catalytic activity">
    <reaction evidence="2 18 19">
        <text>(6R)-NADPHX = (6S)-NADPHX</text>
        <dbReference type="Rhea" id="RHEA:32227"/>
        <dbReference type="ChEBI" id="CHEBI:64076"/>
        <dbReference type="ChEBI" id="CHEBI:64077"/>
        <dbReference type="EC" id="5.1.99.6"/>
    </reaction>
</comment>
<comment type="catalytic activity">
    <reaction evidence="1 18 19">
        <text>(6R)-NADHX = (6S)-NADHX</text>
        <dbReference type="Rhea" id="RHEA:32215"/>
        <dbReference type="ChEBI" id="CHEBI:64074"/>
        <dbReference type="ChEBI" id="CHEBI:64075"/>
        <dbReference type="EC" id="5.1.99.6"/>
    </reaction>
</comment>
<comment type="similarity">
    <text evidence="17">Belongs to the NnrD/CARKD family.</text>
</comment>
<feature type="binding site" evidence="17">
    <location>
        <position position="354"/>
    </location>
    <ligand>
        <name>(6S)-NADPHX</name>
        <dbReference type="ChEBI" id="CHEBI:64076"/>
    </ligand>
</feature>
<dbReference type="Gene3D" id="3.40.50.10260">
    <property type="entry name" value="YjeF N-terminal domain"/>
    <property type="match status" value="1"/>
</dbReference>
<dbReference type="SUPFAM" id="SSF53613">
    <property type="entry name" value="Ribokinase-like"/>
    <property type="match status" value="1"/>
</dbReference>
<name>A0ABU3PS73_9ACTN</name>
<dbReference type="InterPro" id="IPR017953">
    <property type="entry name" value="Carbohydrate_kinase_pred_CS"/>
</dbReference>